<reference evidence="3 4" key="1">
    <citation type="journal article" date="2012" name="J. Bacteriol.">
        <title>Genome Sequence of Fibrella aestuarina BUZ 2T, a Filamentous Marine Bacterium.</title>
        <authorList>
            <person name="Filippini M."/>
            <person name="Qi W."/>
            <person name="Blom J."/>
            <person name="Goesmann A."/>
            <person name="Smits T.H."/>
            <person name="Bagheri H.C."/>
        </authorList>
    </citation>
    <scope>NUCLEOTIDE SEQUENCE [LARGE SCALE GENOMIC DNA]</scope>
    <source>
        <strain evidence="4">BUZ 2T</strain>
    </source>
</reference>
<evidence type="ECO:0000313" key="3">
    <source>
        <dbReference type="EMBL" id="CCH02101.1"/>
    </source>
</evidence>
<gene>
    <name evidence="3" type="ORF">FAES_4101</name>
</gene>
<organism evidence="3 4">
    <name type="scientific">Fibrella aestuarina BUZ 2</name>
    <dbReference type="NCBI Taxonomy" id="1166018"/>
    <lineage>
        <taxon>Bacteria</taxon>
        <taxon>Pseudomonadati</taxon>
        <taxon>Bacteroidota</taxon>
        <taxon>Cytophagia</taxon>
        <taxon>Cytophagales</taxon>
        <taxon>Spirosomataceae</taxon>
        <taxon>Fibrella</taxon>
    </lineage>
</organism>
<keyword evidence="1" id="KW-0597">Phosphoprotein</keyword>
<sequence length="136" mass="15273">MADDTRSIWLVDDDEDDLHLIQAAFFRAAPDLAIKALQDGDEVLAQLLSSPELPSLIMLDLNMTRTGGFQVLEAVRSDERYRQLPIVVLTTSTNPADQSRSKSLGASDFYSKPDHFDALTQLCKQLVRHWLSKQVD</sequence>
<dbReference type="HOGENOM" id="CLU_000445_69_17_10"/>
<dbReference type="InterPro" id="IPR011006">
    <property type="entry name" value="CheY-like_superfamily"/>
</dbReference>
<keyword evidence="4" id="KW-1185">Reference proteome</keyword>
<dbReference type="PANTHER" id="PTHR44520">
    <property type="entry name" value="RESPONSE REGULATOR RCP1-RELATED"/>
    <property type="match status" value="1"/>
</dbReference>
<dbReference type="eggNOG" id="COG3706">
    <property type="taxonomic scope" value="Bacteria"/>
</dbReference>
<dbReference type="Gene3D" id="3.40.50.2300">
    <property type="match status" value="1"/>
</dbReference>
<dbReference type="OrthoDB" id="957707at2"/>
<evidence type="ECO:0000259" key="2">
    <source>
        <dbReference type="PROSITE" id="PS50110"/>
    </source>
</evidence>
<evidence type="ECO:0000256" key="1">
    <source>
        <dbReference type="PROSITE-ProRule" id="PRU00169"/>
    </source>
</evidence>
<dbReference type="InterPro" id="IPR052893">
    <property type="entry name" value="TCS_response_regulator"/>
</dbReference>
<accession>I0KD98</accession>
<dbReference type="AlphaFoldDB" id="I0KD98"/>
<dbReference type="Pfam" id="PF00072">
    <property type="entry name" value="Response_reg"/>
    <property type="match status" value="1"/>
</dbReference>
<protein>
    <submittedName>
        <fullName evidence="3">Response regulator receiver protein</fullName>
    </submittedName>
</protein>
<name>I0KD98_9BACT</name>
<dbReference type="Proteomes" id="UP000011058">
    <property type="component" value="Chromosome"/>
</dbReference>
<feature type="domain" description="Response regulatory" evidence="2">
    <location>
        <begin position="7"/>
        <end position="127"/>
    </location>
</feature>
<dbReference type="EMBL" id="HE796683">
    <property type="protein sequence ID" value="CCH02101.1"/>
    <property type="molecule type" value="Genomic_DNA"/>
</dbReference>
<dbReference type="GO" id="GO:0000160">
    <property type="term" value="P:phosphorelay signal transduction system"/>
    <property type="evidence" value="ECO:0007669"/>
    <property type="project" value="InterPro"/>
</dbReference>
<dbReference type="InterPro" id="IPR001789">
    <property type="entry name" value="Sig_transdc_resp-reg_receiver"/>
</dbReference>
<evidence type="ECO:0000313" key="4">
    <source>
        <dbReference type="Proteomes" id="UP000011058"/>
    </source>
</evidence>
<proteinExistence type="predicted"/>
<dbReference type="STRING" id="1166018.FAES_4101"/>
<dbReference type="SMART" id="SM00448">
    <property type="entry name" value="REC"/>
    <property type="match status" value="1"/>
</dbReference>
<dbReference type="KEGG" id="fae:FAES_4101"/>
<dbReference type="RefSeq" id="WP_015333200.1">
    <property type="nucleotide sequence ID" value="NC_020054.1"/>
</dbReference>
<dbReference type="SUPFAM" id="SSF52172">
    <property type="entry name" value="CheY-like"/>
    <property type="match status" value="1"/>
</dbReference>
<feature type="modified residue" description="4-aspartylphosphate" evidence="1">
    <location>
        <position position="60"/>
    </location>
</feature>
<dbReference type="PROSITE" id="PS50110">
    <property type="entry name" value="RESPONSE_REGULATORY"/>
    <property type="match status" value="1"/>
</dbReference>